<name>A0ABD1CJ95_CULPP</name>
<evidence type="ECO:0000313" key="2">
    <source>
        <dbReference type="Proteomes" id="UP001562425"/>
    </source>
</evidence>
<dbReference type="Proteomes" id="UP001562425">
    <property type="component" value="Unassembled WGS sequence"/>
</dbReference>
<protein>
    <submittedName>
        <fullName evidence="1">Uncharacterized protein</fullName>
    </submittedName>
</protein>
<proteinExistence type="predicted"/>
<dbReference type="AlphaFoldDB" id="A0ABD1CJ95"/>
<keyword evidence="2" id="KW-1185">Reference proteome</keyword>
<dbReference type="EMBL" id="JBEHCU010011732">
    <property type="protein sequence ID" value="KAL1376365.1"/>
    <property type="molecule type" value="Genomic_DNA"/>
</dbReference>
<sequence>MPTELWYPYTRLLKQKTCPYKAGHEEHANNMNIGNYAAMFNVPPDFLGEWRLYYAVAATRRGKRFEECMMIPVTVSEV</sequence>
<reference evidence="1 2" key="1">
    <citation type="submission" date="2024-05" db="EMBL/GenBank/DDBJ databases">
        <title>Culex pipiens pipiens assembly and annotation.</title>
        <authorList>
            <person name="Alout H."/>
            <person name="Durand T."/>
        </authorList>
    </citation>
    <scope>NUCLEOTIDE SEQUENCE [LARGE SCALE GENOMIC DNA]</scope>
    <source>
        <strain evidence="1">HA-2024</strain>
        <tissue evidence="1">Whole body</tissue>
    </source>
</reference>
<comment type="caution">
    <text evidence="1">The sequence shown here is derived from an EMBL/GenBank/DDBJ whole genome shotgun (WGS) entry which is preliminary data.</text>
</comment>
<gene>
    <name evidence="1" type="ORF">pipiens_016934</name>
</gene>
<evidence type="ECO:0000313" key="1">
    <source>
        <dbReference type="EMBL" id="KAL1376365.1"/>
    </source>
</evidence>
<accession>A0ABD1CJ95</accession>
<organism evidence="1 2">
    <name type="scientific">Culex pipiens pipiens</name>
    <name type="common">Northern house mosquito</name>
    <dbReference type="NCBI Taxonomy" id="38569"/>
    <lineage>
        <taxon>Eukaryota</taxon>
        <taxon>Metazoa</taxon>
        <taxon>Ecdysozoa</taxon>
        <taxon>Arthropoda</taxon>
        <taxon>Hexapoda</taxon>
        <taxon>Insecta</taxon>
        <taxon>Pterygota</taxon>
        <taxon>Neoptera</taxon>
        <taxon>Endopterygota</taxon>
        <taxon>Diptera</taxon>
        <taxon>Nematocera</taxon>
        <taxon>Culicoidea</taxon>
        <taxon>Culicidae</taxon>
        <taxon>Culicinae</taxon>
        <taxon>Culicini</taxon>
        <taxon>Culex</taxon>
        <taxon>Culex</taxon>
    </lineage>
</organism>